<dbReference type="CDD" id="cd03801">
    <property type="entry name" value="GT4_PimA-like"/>
    <property type="match status" value="1"/>
</dbReference>
<sequence length="1023" mass="117181">MAKQKAVPVIEKRKPRLLWANPFCLLDTSSGASMSVRQMLQQLAANGYEIQILGATIFDNPKGTGLLKEQFPDLNQHLHQLIEVNDGPLMHQMIVSNSFNRNHLTSHEESLWYSQYLYMLDSFKPDVVWFYGGQTLDLLIADEARDRGIAVAFYLANGSYQSPRWCRDVDLIVTDSQATAKMYQDKIGFVSKPVGKFIDSTHFVAERHERRRLLFVNPSWQKGVSIFVQLAEKLERERPDIELEVVEARADWSAVLREVTQKMGGQRSALKNVTVTPNTSDMRGPYSRARLLVAPSLWWESSGRVLAEAMLNGIPALITNRGGMPEMIGDAGIAFDFPSRCYEEPYQQLLEESELQPLFEATVAFYDDEVLYQDYVTRAIEIGERMHHMDRATERLLQAFDPLVRLRSGSKDFLITQKKRHRQRLVGRATKPTLKVDRSWEQWIDSRTTGGLDSDVLTPKLQLSDDFTWQLKGKIIVLDNRARLIKNGLASQMASTGAFALVAFDPASEIKEPKQYEGSDTIQVFQHALLGDGQPTTLYACVAPEMSSTLAPLAMGELPKRHHLGIQQIAELPINTVALDSITGLESLDWLVLDELSDAMAVLENGERYLKETLLIQARVPFQLTHARQPSFAELQHWASRHGFRFYRFHNVRHYSHLPDKLNERTPCASEQESADILLLPDAERLGSISNERKVKLAFILSSVFAAHDMAFELLSKVDQDKALAFLEARSLLPRSSEQRNLKSVMPPAGPVVLPEEHHNGKPLVSVFCATYNHVDFLEEAIQGIIAQRTRFPFEVVIHDDASTDGTQEIIRKYASQYPDLIKPIYQQKNLFRQGVKVTDFCFPRLQGKYVALCEGDDYWTDPEKLQKQFDFMENNEEVVICHHDAFIFDKNGEVASSKLRDEFKRSYTRDEMLRNNCFILTLTMFFRKKFTHFPEEKSHVNNGDSFLIALLGQYGKSYYMENITPAAYRLHGNSIWSSKSVKEKNKMQANTFKWMSRYYKRMKKKDLADYYAWQENNFLKKS</sequence>
<dbReference type="PANTHER" id="PTHR22916:SF3">
    <property type="entry name" value="UDP-GLCNAC:BETAGAL BETA-1,3-N-ACETYLGLUCOSAMINYLTRANSFERASE-LIKE PROTEIN 1"/>
    <property type="match status" value="1"/>
</dbReference>
<dbReference type="EMBL" id="WHVL01000001">
    <property type="protein sequence ID" value="MCB8888160.1"/>
    <property type="molecule type" value="Genomic_DNA"/>
</dbReference>
<dbReference type="SUPFAM" id="SSF53448">
    <property type="entry name" value="Nucleotide-diphospho-sugar transferases"/>
    <property type="match status" value="1"/>
</dbReference>
<accession>A0ABS8DPH3</accession>
<dbReference type="PANTHER" id="PTHR22916">
    <property type="entry name" value="GLYCOSYLTRANSFERASE"/>
    <property type="match status" value="1"/>
</dbReference>
<proteinExistence type="predicted"/>
<dbReference type="InterPro" id="IPR001173">
    <property type="entry name" value="Glyco_trans_2-like"/>
</dbReference>
<evidence type="ECO:0000259" key="1">
    <source>
        <dbReference type="Pfam" id="PF00534"/>
    </source>
</evidence>
<dbReference type="Proteomes" id="UP001319882">
    <property type="component" value="Unassembled WGS sequence"/>
</dbReference>
<protein>
    <submittedName>
        <fullName evidence="3">Glycosyltransferase</fullName>
    </submittedName>
</protein>
<evidence type="ECO:0000259" key="2">
    <source>
        <dbReference type="Pfam" id="PF00535"/>
    </source>
</evidence>
<dbReference type="Pfam" id="PF00534">
    <property type="entry name" value="Glycos_transf_1"/>
    <property type="match status" value="1"/>
</dbReference>
<feature type="domain" description="Glycosyltransferase 2-like" evidence="2">
    <location>
        <begin position="766"/>
        <end position="929"/>
    </location>
</feature>
<reference evidence="3 4" key="1">
    <citation type="journal article" date="2021" name="Sci. Rep.">
        <title>Genome analysis of a halophilic bacterium Halomonas malpeensis YU-PRIM-29(T) reveals its exopolysaccharide and pigment producing capabilities.</title>
        <authorList>
            <person name="Athmika"/>
            <person name="Ghate S.D."/>
            <person name="Arun A.B."/>
            <person name="Rao S.S."/>
            <person name="Kumar S.T.A."/>
            <person name="Kandiyil M.K."/>
            <person name="Saptami K."/>
            <person name="Rekha P.D."/>
        </authorList>
    </citation>
    <scope>NUCLEOTIDE SEQUENCE [LARGE SCALE GENOMIC DNA]</scope>
    <source>
        <strain evidence="4">prim 29</strain>
    </source>
</reference>
<organism evidence="3 4">
    <name type="scientific">Vreelandella malpeensis</name>
    <dbReference type="NCBI Taxonomy" id="1172368"/>
    <lineage>
        <taxon>Bacteria</taxon>
        <taxon>Pseudomonadati</taxon>
        <taxon>Pseudomonadota</taxon>
        <taxon>Gammaproteobacteria</taxon>
        <taxon>Oceanospirillales</taxon>
        <taxon>Halomonadaceae</taxon>
        <taxon>Vreelandella</taxon>
    </lineage>
</organism>
<dbReference type="RefSeq" id="WP_227388752.1">
    <property type="nucleotide sequence ID" value="NZ_JBHSCJ010000003.1"/>
</dbReference>
<dbReference type="InterPro" id="IPR029044">
    <property type="entry name" value="Nucleotide-diphossugar_trans"/>
</dbReference>
<gene>
    <name evidence="3" type="ORF">GEV37_03345</name>
</gene>
<feature type="domain" description="Glycosyl transferase family 1" evidence="1">
    <location>
        <begin position="219"/>
        <end position="334"/>
    </location>
</feature>
<evidence type="ECO:0000313" key="4">
    <source>
        <dbReference type="Proteomes" id="UP001319882"/>
    </source>
</evidence>
<keyword evidence="4" id="KW-1185">Reference proteome</keyword>
<evidence type="ECO:0000313" key="3">
    <source>
        <dbReference type="EMBL" id="MCB8888160.1"/>
    </source>
</evidence>
<dbReference type="InterPro" id="IPR001296">
    <property type="entry name" value="Glyco_trans_1"/>
</dbReference>
<dbReference type="Pfam" id="PF00535">
    <property type="entry name" value="Glycos_transf_2"/>
    <property type="match status" value="1"/>
</dbReference>
<dbReference type="SUPFAM" id="SSF53756">
    <property type="entry name" value="UDP-Glycosyltransferase/glycogen phosphorylase"/>
    <property type="match status" value="1"/>
</dbReference>
<dbReference type="Gene3D" id="3.40.50.2000">
    <property type="entry name" value="Glycogen Phosphorylase B"/>
    <property type="match status" value="1"/>
</dbReference>
<name>A0ABS8DPH3_9GAMM</name>
<comment type="caution">
    <text evidence="3">The sequence shown here is derived from an EMBL/GenBank/DDBJ whole genome shotgun (WGS) entry which is preliminary data.</text>
</comment>
<dbReference type="Gene3D" id="3.90.550.10">
    <property type="entry name" value="Spore Coat Polysaccharide Biosynthesis Protein SpsA, Chain A"/>
    <property type="match status" value="1"/>
</dbReference>